<dbReference type="Pfam" id="PF00646">
    <property type="entry name" value="F-box"/>
    <property type="match status" value="1"/>
</dbReference>
<dbReference type="InterPro" id="IPR017451">
    <property type="entry name" value="F-box-assoc_interact_dom"/>
</dbReference>
<evidence type="ECO:0000259" key="1">
    <source>
        <dbReference type="Pfam" id="PF00646"/>
    </source>
</evidence>
<dbReference type="PANTHER" id="PTHR31672:SF11">
    <property type="entry name" value="F-BOX PROTEIN CPR1-LIKE ISOFORM X2"/>
    <property type="match status" value="1"/>
</dbReference>
<evidence type="ECO:0000313" key="3">
    <source>
        <dbReference type="EMBL" id="PON72537.1"/>
    </source>
</evidence>
<dbReference type="OrthoDB" id="1938527at2759"/>
<protein>
    <submittedName>
        <fullName evidence="3">F-box domain containing protein</fullName>
    </submittedName>
</protein>
<comment type="caution">
    <text evidence="3">The sequence shown here is derived from an EMBL/GenBank/DDBJ whole genome shotgun (WGS) entry which is preliminary data.</text>
</comment>
<accession>A0A2P5DGX9</accession>
<dbReference type="SUPFAM" id="SSF81383">
    <property type="entry name" value="F-box domain"/>
    <property type="match status" value="1"/>
</dbReference>
<dbReference type="Pfam" id="PF08268">
    <property type="entry name" value="FBA_3"/>
    <property type="match status" value="1"/>
</dbReference>
<organism evidence="3 4">
    <name type="scientific">Parasponia andersonii</name>
    <name type="common">Sponia andersonii</name>
    <dbReference type="NCBI Taxonomy" id="3476"/>
    <lineage>
        <taxon>Eukaryota</taxon>
        <taxon>Viridiplantae</taxon>
        <taxon>Streptophyta</taxon>
        <taxon>Embryophyta</taxon>
        <taxon>Tracheophyta</taxon>
        <taxon>Spermatophyta</taxon>
        <taxon>Magnoliopsida</taxon>
        <taxon>eudicotyledons</taxon>
        <taxon>Gunneridae</taxon>
        <taxon>Pentapetalae</taxon>
        <taxon>rosids</taxon>
        <taxon>fabids</taxon>
        <taxon>Rosales</taxon>
        <taxon>Cannabaceae</taxon>
        <taxon>Parasponia</taxon>
    </lineage>
</organism>
<evidence type="ECO:0000313" key="4">
    <source>
        <dbReference type="Proteomes" id="UP000237105"/>
    </source>
</evidence>
<keyword evidence="4" id="KW-1185">Reference proteome</keyword>
<evidence type="ECO:0000259" key="2">
    <source>
        <dbReference type="Pfam" id="PF08268"/>
    </source>
</evidence>
<proteinExistence type="predicted"/>
<dbReference type="NCBIfam" id="TIGR01640">
    <property type="entry name" value="F_box_assoc_1"/>
    <property type="match status" value="1"/>
</dbReference>
<dbReference type="AlphaFoldDB" id="A0A2P5DGX9"/>
<feature type="domain" description="F-box associated beta-propeller type 3" evidence="2">
    <location>
        <begin position="155"/>
        <end position="384"/>
    </location>
</feature>
<dbReference type="InterPro" id="IPR001810">
    <property type="entry name" value="F-box_dom"/>
</dbReference>
<dbReference type="EMBL" id="JXTB01000039">
    <property type="protein sequence ID" value="PON72537.1"/>
    <property type="molecule type" value="Genomic_DNA"/>
</dbReference>
<reference evidence="4" key="1">
    <citation type="submission" date="2016-06" db="EMBL/GenBank/DDBJ databases">
        <title>Parallel loss of symbiosis genes in relatives of nitrogen-fixing non-legume Parasponia.</title>
        <authorList>
            <person name="Van Velzen R."/>
            <person name="Holmer R."/>
            <person name="Bu F."/>
            <person name="Rutten L."/>
            <person name="Van Zeijl A."/>
            <person name="Liu W."/>
            <person name="Santuari L."/>
            <person name="Cao Q."/>
            <person name="Sharma T."/>
            <person name="Shen D."/>
            <person name="Roswanjaya Y."/>
            <person name="Wardhani T."/>
            <person name="Kalhor M.S."/>
            <person name="Jansen J."/>
            <person name="Van den Hoogen J."/>
            <person name="Gungor B."/>
            <person name="Hartog M."/>
            <person name="Hontelez J."/>
            <person name="Verver J."/>
            <person name="Yang W.-C."/>
            <person name="Schijlen E."/>
            <person name="Repin R."/>
            <person name="Schilthuizen M."/>
            <person name="Schranz E."/>
            <person name="Heidstra R."/>
            <person name="Miyata K."/>
            <person name="Fedorova E."/>
            <person name="Kohlen W."/>
            <person name="Bisseling T."/>
            <person name="Smit S."/>
            <person name="Geurts R."/>
        </authorList>
    </citation>
    <scope>NUCLEOTIDE SEQUENCE [LARGE SCALE GENOMIC DNA]</scope>
    <source>
        <strain evidence="4">cv. WU1-14</strain>
    </source>
</reference>
<gene>
    <name evidence="3" type="ORF">PanWU01x14_065720</name>
</gene>
<dbReference type="PANTHER" id="PTHR31672">
    <property type="entry name" value="BNACNNG10540D PROTEIN"/>
    <property type="match status" value="1"/>
</dbReference>
<dbReference type="Proteomes" id="UP000237105">
    <property type="component" value="Unassembled WGS sequence"/>
</dbReference>
<sequence>MASLLRSVKERAYIKKTEERKRKQQETDLVPYLHKDCVSNILVRLPLDALQRSRFVCKPWYNIINNAKFIAAHLRRSESVLIFISVHRVETPYHFTMVPILSEKPNVVSVEARLNQSNSTFFLEQPLVNAASKFSIQFLEFKDGKSLVGEYNISCLGNIRATCNGLILLENKMKKGGLILMNPVTRKLMPLPLGTLSSKHNESYGFAYSSVTGDYRVVHLFRDELGYINCEILNIGKRSWREINGPSFGLLGWFGYDPLYAIGALHWIPQVDHSDYIVSLEVDKEKFHKIELPKSSRIYDRIVEVSGFLGFVTHNEANQIEMWILKGLFGDVWIKQHSITSGCILDMVPLFSLRIKGDMVFKRDEDGSFYIYNFELQEMTKVEMVKGCVPLTTLYLSHVNSLISWCSTNETRDM</sequence>
<dbReference type="InterPro" id="IPR050796">
    <property type="entry name" value="SCF_F-box_component"/>
</dbReference>
<name>A0A2P5DGX9_PARAD</name>
<dbReference type="InterPro" id="IPR013187">
    <property type="entry name" value="F-box-assoc_dom_typ3"/>
</dbReference>
<feature type="domain" description="F-box" evidence="1">
    <location>
        <begin position="35"/>
        <end position="69"/>
    </location>
</feature>
<dbReference type="InterPro" id="IPR036047">
    <property type="entry name" value="F-box-like_dom_sf"/>
</dbReference>